<evidence type="ECO:0000256" key="1">
    <source>
        <dbReference type="SAM" id="MobiDB-lite"/>
    </source>
</evidence>
<protein>
    <recommendedName>
        <fullName evidence="4">Chromatin elongation factor SPT5</fullName>
    </recommendedName>
</protein>
<reference evidence="2 3" key="1">
    <citation type="submission" date="2024-01" db="EMBL/GenBank/DDBJ databases">
        <title>A draft genome for the cacao thread blight pathogen Marasmiellus scandens.</title>
        <authorList>
            <person name="Baruah I.K."/>
            <person name="Leung J."/>
            <person name="Bukari Y."/>
            <person name="Amoako-Attah I."/>
            <person name="Meinhardt L.W."/>
            <person name="Bailey B.A."/>
            <person name="Cohen S.P."/>
        </authorList>
    </citation>
    <scope>NUCLEOTIDE SEQUENCE [LARGE SCALE GENOMIC DNA]</scope>
    <source>
        <strain evidence="2 3">GH-19</strain>
    </source>
</reference>
<dbReference type="EMBL" id="JBANRG010000064">
    <property type="protein sequence ID" value="KAK7441207.1"/>
    <property type="molecule type" value="Genomic_DNA"/>
</dbReference>
<comment type="caution">
    <text evidence="2">The sequence shown here is derived from an EMBL/GenBank/DDBJ whole genome shotgun (WGS) entry which is preliminary data.</text>
</comment>
<dbReference type="Proteomes" id="UP001498398">
    <property type="component" value="Unassembled WGS sequence"/>
</dbReference>
<feature type="compositionally biased region" description="Basic and acidic residues" evidence="1">
    <location>
        <begin position="217"/>
        <end position="227"/>
    </location>
</feature>
<accession>A0ABR1IUF2</accession>
<feature type="region of interest" description="Disordered" evidence="1">
    <location>
        <begin position="56"/>
        <end position="77"/>
    </location>
</feature>
<feature type="region of interest" description="Disordered" evidence="1">
    <location>
        <begin position="431"/>
        <end position="465"/>
    </location>
</feature>
<name>A0ABR1IUF2_9AGAR</name>
<feature type="region of interest" description="Disordered" evidence="1">
    <location>
        <begin position="204"/>
        <end position="227"/>
    </location>
</feature>
<evidence type="ECO:0000313" key="3">
    <source>
        <dbReference type="Proteomes" id="UP001498398"/>
    </source>
</evidence>
<proteinExistence type="predicted"/>
<keyword evidence="3" id="KW-1185">Reference proteome</keyword>
<organism evidence="2 3">
    <name type="scientific">Marasmiellus scandens</name>
    <dbReference type="NCBI Taxonomy" id="2682957"/>
    <lineage>
        <taxon>Eukaryota</taxon>
        <taxon>Fungi</taxon>
        <taxon>Dikarya</taxon>
        <taxon>Basidiomycota</taxon>
        <taxon>Agaricomycotina</taxon>
        <taxon>Agaricomycetes</taxon>
        <taxon>Agaricomycetidae</taxon>
        <taxon>Agaricales</taxon>
        <taxon>Marasmiineae</taxon>
        <taxon>Omphalotaceae</taxon>
        <taxon>Marasmiellus</taxon>
    </lineage>
</organism>
<gene>
    <name evidence="2" type="ORF">VKT23_016688</name>
</gene>
<evidence type="ECO:0000313" key="2">
    <source>
        <dbReference type="EMBL" id="KAK7441207.1"/>
    </source>
</evidence>
<evidence type="ECO:0008006" key="4">
    <source>
        <dbReference type="Google" id="ProtNLM"/>
    </source>
</evidence>
<sequence>MVFKNPFLDLQAYESSDDEELAPDVISDGESAAGGDDAGERQWNILDDHGAAIWEDEDAPVDDDPNHLTGPDFLDDMERRYDPENRLKSKSLVLSQTNDDILDNPTLHSELITKAILTSETKQLFWQLKCTPGQEIQVVFDIMNNFLPSVSLTATQYIDLFATGAEGDVEDLEDILKAILDVDSIPDSLRPMIDEAVAKKEGRFGNSLSSPHLRQSPHPESRPHSRTASERAFQYLYSFAQSDSTIPEAEEELKKILQLDSLPSVWLAAIDKAGLEPGVNPQVVFEALNAMKGDLVPLSQEAATTVLRPQPTEVNSVHVSPHSTATDVHHVFAAFSVPDVSGSVYLEADLGEDPQNTPIVEFLRQHPAVFKAGNVRLDRKSSLYHRQVWLRPIPPPEVGELLNLSLPSIKPFSWVKITQVLVVPRLLKESPAPPLSRPHPNHPLARADISTGPHEPERSDTGRIPVKRKREHPLPQRLFAKNEWKEGEGVGEWTQLGPNSYRMDKHEFQYDLLCCYLPYTSVTDVDVRMDTQTRYLFRASRHPALQGLLLPLPEHWVFYHNEPVEVTVSAPLTDQQKGDPSLPRATYRKRGRIEQIESERCLVHLEDYDDDVPDEYTIEDYGVKNLRKKDVEDTDIWVSKLNLQKIISVGDHIETMAGAMQGHYGFVVSRRGLEMTVVEMGSVQQKHFIVDANSCRLIQARNDVTIPWLNQRITVVRGQHRGHTGIVADVSTPPVNGYTMVDVRLSGLGEAVCLRHDDVIETCTKKPLYQALPLLPHQQGFRQASWGTAYAPTVTRPAMEGGRIVPAHEYLFLQQRPPEPWLDKLVIVIKGPIKNKGFVRGVELFHRFKSGMRVLVEFDYISAEHGANPRSYVDYGFIRDPDTSLPLHIRYPLSSHERRYWRPLAKLRAVSVPAMRATLPPCFQPLPPPSHSKTPLGHDLGGANPFHWSVDVRLDGKSFLAFYKSSDPLAENEKDVIVTPNSTLGYVSCTRNGREHWRALPQEILLPGNPAQPIKPQYNTKPLLVVRGEHTGKHIRQIYFLAQKGSSERLITASVFEPWGEAEEDRREEHIVVRSEDCAVVPNDPNKKKWTELMKSLRAIASQKRQR</sequence>